<evidence type="ECO:0000256" key="4">
    <source>
        <dbReference type="ARBA" id="ARBA00035682"/>
    </source>
</evidence>
<evidence type="ECO:0000259" key="6">
    <source>
        <dbReference type="SMART" id="SM01155"/>
    </source>
</evidence>
<name>A0AAV9WZG8_9PEZI</name>
<gene>
    <name evidence="7" type="ORF">TWF694_003476</name>
</gene>
<sequence length="342" mass="38385">MFACPTRRALFSCASYAHSTSRRLASTATASSLRLQPQKPTRRYSSSSSSSNSKPLGPNNRGIAFRKQNQQCENEQPAQTSALAIPPVAEVEATSADKPVMAEEPQKSEEQKSSALPFVPRTDHLRPKDLHASTFFALHRPVSVRFPVPGVYTNAAFQKLFDEPTPLSILELQKIQQEVQARLPIPSQADSAAINQDGILNPEEIRTLGRKGSASSVLETAANSQTVELFKIFVSQPSGDYTPFKAPPPPEPITEEPVKPEIKEYSIVAQYPSGESQSYVMKFIEIDPANRRGGRLQYSMRDKRLTMYALSVKRQRKLKMKKHKYKKLMKRTRTLRRKLEKQ</sequence>
<feature type="region of interest" description="Disordered" evidence="5">
    <location>
        <begin position="23"/>
        <end position="116"/>
    </location>
</feature>
<dbReference type="SMART" id="SM01155">
    <property type="entry name" value="DUF1713"/>
    <property type="match status" value="1"/>
</dbReference>
<comment type="similarity">
    <text evidence="3">Belongs to the mitochondrion-specific ribosomal protein mS38 family.</text>
</comment>
<feature type="compositionally biased region" description="Basic and acidic residues" evidence="5">
    <location>
        <begin position="100"/>
        <end position="112"/>
    </location>
</feature>
<dbReference type="Proteomes" id="UP001365542">
    <property type="component" value="Unassembled WGS sequence"/>
</dbReference>
<dbReference type="GO" id="GO:0005739">
    <property type="term" value="C:mitochondrion"/>
    <property type="evidence" value="ECO:0007669"/>
    <property type="project" value="UniProtKB-SubCell"/>
</dbReference>
<evidence type="ECO:0000256" key="1">
    <source>
        <dbReference type="ARBA" id="ARBA00004173"/>
    </source>
</evidence>
<comment type="subcellular location">
    <subcellularLocation>
        <location evidence="1">Mitochondrion</location>
    </subcellularLocation>
</comment>
<evidence type="ECO:0000256" key="2">
    <source>
        <dbReference type="ARBA" id="ARBA00023128"/>
    </source>
</evidence>
<organism evidence="7 8">
    <name type="scientific">Orbilia ellipsospora</name>
    <dbReference type="NCBI Taxonomy" id="2528407"/>
    <lineage>
        <taxon>Eukaryota</taxon>
        <taxon>Fungi</taxon>
        <taxon>Dikarya</taxon>
        <taxon>Ascomycota</taxon>
        <taxon>Pezizomycotina</taxon>
        <taxon>Orbiliomycetes</taxon>
        <taxon>Orbiliales</taxon>
        <taxon>Orbiliaceae</taxon>
        <taxon>Orbilia</taxon>
    </lineage>
</organism>
<dbReference type="InterPro" id="IPR013177">
    <property type="entry name" value="Ribosomal_mS38_C"/>
</dbReference>
<evidence type="ECO:0000256" key="5">
    <source>
        <dbReference type="SAM" id="MobiDB-lite"/>
    </source>
</evidence>
<feature type="compositionally biased region" description="Polar residues" evidence="5">
    <location>
        <begin position="67"/>
        <end position="82"/>
    </location>
</feature>
<feature type="compositionally biased region" description="Low complexity" evidence="5">
    <location>
        <begin position="23"/>
        <end position="35"/>
    </location>
</feature>
<feature type="domain" description="Ribosomal protein mS38 C-terminal" evidence="6">
    <location>
        <begin position="308"/>
        <end position="341"/>
    </location>
</feature>
<keyword evidence="8" id="KW-1185">Reference proteome</keyword>
<evidence type="ECO:0000313" key="7">
    <source>
        <dbReference type="EMBL" id="KAK6530104.1"/>
    </source>
</evidence>
<evidence type="ECO:0000256" key="3">
    <source>
        <dbReference type="ARBA" id="ARBA00035647"/>
    </source>
</evidence>
<dbReference type="PANTHER" id="PTHR32035">
    <property type="entry name" value="AURORA KINASE A-INTERACTING PROTEIN"/>
    <property type="match status" value="1"/>
</dbReference>
<reference evidence="7 8" key="1">
    <citation type="submission" date="2019-10" db="EMBL/GenBank/DDBJ databases">
        <authorList>
            <person name="Palmer J.M."/>
        </authorList>
    </citation>
    <scope>NUCLEOTIDE SEQUENCE [LARGE SCALE GENOMIC DNA]</scope>
    <source>
        <strain evidence="7 8">TWF694</strain>
    </source>
</reference>
<dbReference type="AlphaFoldDB" id="A0AAV9WZG8"/>
<comment type="caution">
    <text evidence="7">The sequence shown here is derived from an EMBL/GenBank/DDBJ whole genome shotgun (WGS) entry which is preliminary data.</text>
</comment>
<proteinExistence type="inferred from homology"/>
<protein>
    <recommendedName>
        <fullName evidence="4">Small ribosomal subunit protein mS38</fullName>
    </recommendedName>
</protein>
<dbReference type="Pfam" id="PF08213">
    <property type="entry name" value="COX24_C"/>
    <property type="match status" value="1"/>
</dbReference>
<dbReference type="EMBL" id="JAVHJO010000013">
    <property type="protein sequence ID" value="KAK6530104.1"/>
    <property type="molecule type" value="Genomic_DNA"/>
</dbReference>
<accession>A0AAV9WZG8</accession>
<keyword evidence="2" id="KW-0496">Mitochondrion</keyword>
<evidence type="ECO:0000313" key="8">
    <source>
        <dbReference type="Proteomes" id="UP001365542"/>
    </source>
</evidence>
<dbReference type="PANTHER" id="PTHR32035:SF3">
    <property type="entry name" value="SMALL RIBOSOMAL SUBUNIT PROTEIN MS38"/>
    <property type="match status" value="1"/>
</dbReference>